<protein>
    <submittedName>
        <fullName evidence="1">Guanosine polyphosphate pyrophosphohydrolases/synthetases</fullName>
    </submittedName>
</protein>
<keyword evidence="1" id="KW-0378">Hydrolase</keyword>
<proteinExistence type="predicted"/>
<name>A0A3S4V7P9_9ACTN</name>
<dbReference type="PANTHER" id="PTHR46246:SF1">
    <property type="entry name" value="GUANOSINE-3',5'-BIS(DIPHOSPHATE) 3'-PYROPHOSPHOHYDROLASE MESH1"/>
    <property type="match status" value="1"/>
</dbReference>
<sequence>MEPLPARDAITPEVLARWAHRGQRRDTPAGPGAYIDHPRRVVELLVAGGVADPEVLAAGWLHDTVEDQPGRLVRAGSALDHGSDGGAAGSGVGVGEPVHDAAVRDRALAVLADLFGPVVARIVAEVTNPLPSSSASAGSLPSVASGAASAASSSTSTQGSPDALYLEHLRQLCAHGSPAAVSVKICDHLDNTRDLDPVPADPRDPARLARLRRKYAAARPILRSASSLLDPRWQQKALARDITQGQ</sequence>
<keyword evidence="2" id="KW-1185">Reference proteome</keyword>
<evidence type="ECO:0000313" key="1">
    <source>
        <dbReference type="EMBL" id="VEI03678.1"/>
    </source>
</evidence>
<dbReference type="AlphaFoldDB" id="A0A3S4V7P9"/>
<gene>
    <name evidence="1" type="ORF">NCTC13652_01889</name>
</gene>
<evidence type="ECO:0000313" key="2">
    <source>
        <dbReference type="Proteomes" id="UP000277858"/>
    </source>
</evidence>
<dbReference type="InterPro" id="IPR052194">
    <property type="entry name" value="MESH1"/>
</dbReference>
<organism evidence="1 2">
    <name type="scientific">Acidipropionibacterium jensenii</name>
    <dbReference type="NCBI Taxonomy" id="1749"/>
    <lineage>
        <taxon>Bacteria</taxon>
        <taxon>Bacillati</taxon>
        <taxon>Actinomycetota</taxon>
        <taxon>Actinomycetes</taxon>
        <taxon>Propionibacteriales</taxon>
        <taxon>Propionibacteriaceae</taxon>
        <taxon>Acidipropionibacterium</taxon>
    </lineage>
</organism>
<dbReference type="SUPFAM" id="SSF109604">
    <property type="entry name" value="HD-domain/PDEase-like"/>
    <property type="match status" value="2"/>
</dbReference>
<dbReference type="EMBL" id="LR134473">
    <property type="protein sequence ID" value="VEI03678.1"/>
    <property type="molecule type" value="Genomic_DNA"/>
</dbReference>
<dbReference type="STRING" id="1122997.GCA_000425285_00418"/>
<dbReference type="Proteomes" id="UP000277858">
    <property type="component" value="Chromosome"/>
</dbReference>
<dbReference type="Gene3D" id="1.10.3210.10">
    <property type="entry name" value="Hypothetical protein af1432"/>
    <property type="match status" value="1"/>
</dbReference>
<dbReference type="RefSeq" id="WP_028702253.1">
    <property type="nucleotide sequence ID" value="NZ_LR134473.1"/>
</dbReference>
<dbReference type="GO" id="GO:0008893">
    <property type="term" value="F:guanosine-3',5'-bis(diphosphate) 3'-diphosphatase activity"/>
    <property type="evidence" value="ECO:0007669"/>
    <property type="project" value="TreeGrafter"/>
</dbReference>
<accession>A0A3S4V7P9</accession>
<dbReference type="OrthoDB" id="9802385at2"/>
<reference evidence="1 2" key="1">
    <citation type="submission" date="2018-12" db="EMBL/GenBank/DDBJ databases">
        <authorList>
            <consortium name="Pathogen Informatics"/>
        </authorList>
    </citation>
    <scope>NUCLEOTIDE SEQUENCE [LARGE SCALE GENOMIC DNA]</scope>
    <source>
        <strain evidence="1 2">NCTC13652</strain>
    </source>
</reference>
<dbReference type="PANTHER" id="PTHR46246">
    <property type="entry name" value="GUANOSINE-3',5'-BIS(DIPHOSPHATE) 3'-PYROPHOSPHOHYDROLASE MESH1"/>
    <property type="match status" value="1"/>
</dbReference>